<dbReference type="InterPro" id="IPR020595">
    <property type="entry name" value="MnmG-rel_CS"/>
</dbReference>
<comment type="caution">
    <text evidence="13">The sequence shown here is derived from an EMBL/GenBank/DDBJ whole genome shotgun (WGS) entry which is preliminary data.</text>
</comment>
<comment type="subcellular location">
    <subcellularLocation>
        <location evidence="11">Cytoplasm</location>
    </subcellularLocation>
</comment>
<comment type="similarity">
    <text evidence="3 11">Belongs to the MnmG family.</text>
</comment>
<dbReference type="FunFam" id="1.10.150.570:FF:000001">
    <property type="entry name" value="tRNA uridine 5-carboxymethylaminomethyl modification enzyme MnmG"/>
    <property type="match status" value="1"/>
</dbReference>
<dbReference type="PANTHER" id="PTHR11806:SF0">
    <property type="entry name" value="PROTEIN MTO1 HOMOLOG, MITOCHONDRIAL"/>
    <property type="match status" value="1"/>
</dbReference>
<accession>A0A235BPT9</accession>
<sequence>MYDVIVVGGGHAGIEAALAAHRMDCKTLLVTSRIEGIGELPCNPAMGGVGKSQLVFEIDSLGGVQGLATDRYGIHFKMLNTSKGPAVWSLRAQVDRKKYKNGVRELVLKSGLPLAEELVTNIITEERRAIGVKTKENEYFGKTIVLTTGTFLSGMIHIGNRRLPSGRYGEPPACELSDSLKKLGFTLGRLKTGTSARVKKESVNVKGLLVQKPDEQPKHFSHRTVKFDPPKIPCYITNTTEATHKIIYDNLELSPWIKGEIKATGVRYCPSIEDKLVKFPQKKSHHVFVEPDGIESDIFYLGGVSTSLPEDIQLEFLRTIPGLEEIQIVQPGYAIEYDFVLPVQLYPTLETKLLENLFLAGQVNGTSGYEEAAAQGIMAGINAALKLRGEAPFILPRSRAYIGVLIDDLVTKGTEEPYRMFTSRVEHRLLLRQDNADERLMKYGRSFKLVEEKAYRDVEKRKEGIHELIERLKCRHLREREIAELGLNAEPGITLFTLLKRPDVNIGTIRQLIGEIPERVAEEVQIFVKYDGYIKKEKQKIKQFRELEEWKIPVDFDYEMIHSLSNETKDKLSNIRPLTLGQANRIPGIRPNDIILLSIWLRKGEGQNKRRIYAR</sequence>
<reference evidence="13 14" key="1">
    <citation type="submission" date="2017-07" db="EMBL/GenBank/DDBJ databases">
        <title>Recovery of genomes from metagenomes via a dereplication, aggregation, and scoring strategy.</title>
        <authorList>
            <person name="Sieber C.M."/>
            <person name="Probst A.J."/>
            <person name="Sharrar A."/>
            <person name="Thomas B.C."/>
            <person name="Hess M."/>
            <person name="Tringe S.G."/>
            <person name="Banfield J.F."/>
        </authorList>
    </citation>
    <scope>NUCLEOTIDE SEQUENCE [LARGE SCALE GENOMIC DNA]</scope>
    <source>
        <strain evidence="13">JGI_Cruoil_03_44_89</strain>
    </source>
</reference>
<protein>
    <recommendedName>
        <fullName evidence="4 11">tRNA uridine 5-carboxymethylaminomethyl modification enzyme MnmG</fullName>
    </recommendedName>
    <alternativeName>
        <fullName evidence="10 11">Glucose-inhibited division protein A</fullName>
    </alternativeName>
</protein>
<comment type="function">
    <text evidence="2 11">NAD-binding protein involved in the addition of a carboxymethylaminomethyl (cmnm) group at the wobble position (U34) of certain tRNAs, forming tRNA-cmnm(5)s(2)U34.</text>
</comment>
<feature type="domain" description="tRNA uridine 5-carboxymethylaminomethyl modification enzyme C-terminal subdomain" evidence="12">
    <location>
        <begin position="528"/>
        <end position="599"/>
    </location>
</feature>
<dbReference type="PROSITE" id="PS01281">
    <property type="entry name" value="GIDA_2"/>
    <property type="match status" value="1"/>
</dbReference>
<dbReference type="GO" id="GO:0005829">
    <property type="term" value="C:cytosol"/>
    <property type="evidence" value="ECO:0007669"/>
    <property type="project" value="TreeGrafter"/>
</dbReference>
<keyword evidence="11" id="KW-0963">Cytoplasm</keyword>
<dbReference type="InterPro" id="IPR040131">
    <property type="entry name" value="MnmG_N"/>
</dbReference>
<dbReference type="InterPro" id="IPR047001">
    <property type="entry name" value="MnmG_C_subdom"/>
</dbReference>
<evidence type="ECO:0000256" key="3">
    <source>
        <dbReference type="ARBA" id="ARBA00007653"/>
    </source>
</evidence>
<evidence type="ECO:0000256" key="4">
    <source>
        <dbReference type="ARBA" id="ARBA00020461"/>
    </source>
</evidence>
<evidence type="ECO:0000259" key="12">
    <source>
        <dbReference type="SMART" id="SM01228"/>
    </source>
</evidence>
<comment type="subunit">
    <text evidence="9 11">Homodimer. Heterotetramer of two MnmE and two MnmG subunits.</text>
</comment>
<gene>
    <name evidence="11" type="primary">mnmG</name>
    <name evidence="11" type="synonym">gidA</name>
    <name evidence="13" type="ORF">CH333_08560</name>
</gene>
<dbReference type="InterPro" id="IPR049312">
    <property type="entry name" value="GIDA_C_N"/>
</dbReference>
<dbReference type="InterPro" id="IPR002218">
    <property type="entry name" value="MnmG-rel"/>
</dbReference>
<dbReference type="Gene3D" id="3.50.50.60">
    <property type="entry name" value="FAD/NAD(P)-binding domain"/>
    <property type="match status" value="2"/>
</dbReference>
<evidence type="ECO:0000256" key="7">
    <source>
        <dbReference type="ARBA" id="ARBA00022827"/>
    </source>
</evidence>
<dbReference type="Pfam" id="PF21680">
    <property type="entry name" value="GIDA_C_1st"/>
    <property type="match status" value="1"/>
</dbReference>
<evidence type="ECO:0000313" key="13">
    <source>
        <dbReference type="EMBL" id="OYD14234.1"/>
    </source>
</evidence>
<dbReference type="Pfam" id="PF13932">
    <property type="entry name" value="SAM_GIDA_C"/>
    <property type="match status" value="1"/>
</dbReference>
<dbReference type="FunFam" id="3.50.50.60:FF:000002">
    <property type="entry name" value="tRNA uridine 5-carboxymethylaminomethyl modification enzyme MnmG"/>
    <property type="match status" value="1"/>
</dbReference>
<dbReference type="InterPro" id="IPR044920">
    <property type="entry name" value="MnmG_C_subdom_sf"/>
</dbReference>
<proteinExistence type="inferred from homology"/>
<dbReference type="InterPro" id="IPR004416">
    <property type="entry name" value="MnmG"/>
</dbReference>
<dbReference type="GO" id="GO:0030488">
    <property type="term" value="P:tRNA methylation"/>
    <property type="evidence" value="ECO:0007669"/>
    <property type="project" value="TreeGrafter"/>
</dbReference>
<dbReference type="InterPro" id="IPR036188">
    <property type="entry name" value="FAD/NAD-bd_sf"/>
</dbReference>
<keyword evidence="8 11" id="KW-0520">NAD</keyword>
<dbReference type="NCBIfam" id="TIGR00136">
    <property type="entry name" value="mnmG_gidA"/>
    <property type="match status" value="1"/>
</dbReference>
<evidence type="ECO:0000256" key="6">
    <source>
        <dbReference type="ARBA" id="ARBA00022694"/>
    </source>
</evidence>
<evidence type="ECO:0000256" key="9">
    <source>
        <dbReference type="ARBA" id="ARBA00025948"/>
    </source>
</evidence>
<feature type="binding site" evidence="11">
    <location>
        <begin position="265"/>
        <end position="279"/>
    </location>
    <ligand>
        <name>NAD(+)</name>
        <dbReference type="ChEBI" id="CHEBI:57540"/>
    </ligand>
</feature>
<dbReference type="InterPro" id="IPR026904">
    <property type="entry name" value="MnmG_C"/>
</dbReference>
<dbReference type="Pfam" id="PF01134">
    <property type="entry name" value="GIDA"/>
    <property type="match status" value="1"/>
</dbReference>
<evidence type="ECO:0000256" key="5">
    <source>
        <dbReference type="ARBA" id="ARBA00022630"/>
    </source>
</evidence>
<evidence type="ECO:0000256" key="2">
    <source>
        <dbReference type="ARBA" id="ARBA00003717"/>
    </source>
</evidence>
<dbReference type="EMBL" id="NOZQ01000197">
    <property type="protein sequence ID" value="OYD14234.1"/>
    <property type="molecule type" value="Genomic_DNA"/>
</dbReference>
<organism evidence="13 14">
    <name type="scientific">candidate division WOR-3 bacterium JGI_Cruoil_03_44_89</name>
    <dbReference type="NCBI Taxonomy" id="1973748"/>
    <lineage>
        <taxon>Bacteria</taxon>
        <taxon>Bacteria division WOR-3</taxon>
    </lineage>
</organism>
<dbReference type="SMART" id="SM01228">
    <property type="entry name" value="GIDA_assoc_3"/>
    <property type="match status" value="1"/>
</dbReference>
<dbReference type="PROSITE" id="PS01280">
    <property type="entry name" value="GIDA_1"/>
    <property type="match status" value="1"/>
</dbReference>
<dbReference type="Proteomes" id="UP000215215">
    <property type="component" value="Unassembled WGS sequence"/>
</dbReference>
<dbReference type="AlphaFoldDB" id="A0A235BPT9"/>
<keyword evidence="6 11" id="KW-0819">tRNA processing</keyword>
<dbReference type="Gene3D" id="1.10.10.1800">
    <property type="entry name" value="tRNA uridine 5-carboxymethylaminomethyl modification enzyme MnmG/GidA"/>
    <property type="match status" value="1"/>
</dbReference>
<dbReference type="PANTHER" id="PTHR11806">
    <property type="entry name" value="GLUCOSE INHIBITED DIVISION PROTEIN A"/>
    <property type="match status" value="1"/>
</dbReference>
<dbReference type="SUPFAM" id="SSF51905">
    <property type="entry name" value="FAD/NAD(P)-binding domain"/>
    <property type="match status" value="1"/>
</dbReference>
<comment type="cofactor">
    <cofactor evidence="1 11">
        <name>FAD</name>
        <dbReference type="ChEBI" id="CHEBI:57692"/>
    </cofactor>
</comment>
<name>A0A235BPT9_UNCW3</name>
<evidence type="ECO:0000256" key="8">
    <source>
        <dbReference type="ARBA" id="ARBA00023027"/>
    </source>
</evidence>
<keyword evidence="5 11" id="KW-0285">Flavoprotein</keyword>
<dbReference type="Gene3D" id="1.10.150.570">
    <property type="entry name" value="GidA associated domain, C-terminal subdomain"/>
    <property type="match status" value="1"/>
</dbReference>
<dbReference type="GO" id="GO:0050660">
    <property type="term" value="F:flavin adenine dinucleotide binding"/>
    <property type="evidence" value="ECO:0007669"/>
    <property type="project" value="UniProtKB-UniRule"/>
</dbReference>
<feature type="binding site" evidence="11">
    <location>
        <begin position="8"/>
        <end position="13"/>
    </location>
    <ligand>
        <name>FAD</name>
        <dbReference type="ChEBI" id="CHEBI:57692"/>
    </ligand>
</feature>
<dbReference type="GO" id="GO:0002098">
    <property type="term" value="P:tRNA wobble uridine modification"/>
    <property type="evidence" value="ECO:0007669"/>
    <property type="project" value="InterPro"/>
</dbReference>
<keyword evidence="7 11" id="KW-0274">FAD</keyword>
<dbReference type="HAMAP" id="MF_00129">
    <property type="entry name" value="MnmG_GidA"/>
    <property type="match status" value="1"/>
</dbReference>
<evidence type="ECO:0000313" key="14">
    <source>
        <dbReference type="Proteomes" id="UP000215215"/>
    </source>
</evidence>
<evidence type="ECO:0000256" key="11">
    <source>
        <dbReference type="HAMAP-Rule" id="MF_00129"/>
    </source>
</evidence>
<evidence type="ECO:0000256" key="1">
    <source>
        <dbReference type="ARBA" id="ARBA00001974"/>
    </source>
</evidence>
<comment type="caution">
    <text evidence="11">Lacks conserved residue(s) required for the propagation of feature annotation.</text>
</comment>
<evidence type="ECO:0000256" key="10">
    <source>
        <dbReference type="ARBA" id="ARBA00031800"/>
    </source>
</evidence>